<dbReference type="Gene3D" id="3.40.50.12370">
    <property type="match status" value="1"/>
</dbReference>
<evidence type="ECO:0000256" key="1">
    <source>
        <dbReference type="ARBA" id="ARBA00008791"/>
    </source>
</evidence>
<reference evidence="3 4" key="1">
    <citation type="submission" date="2020-09" db="EMBL/GenBank/DDBJ databases">
        <title>Genome sequencing and assembly of Pontibacter sp.</title>
        <authorList>
            <person name="Chhetri G."/>
        </authorList>
    </citation>
    <scope>NUCLEOTIDE SEQUENCE [LARGE SCALE GENOMIC DNA]</scope>
    <source>
        <strain evidence="3 4">JH31</strain>
    </source>
</reference>
<organism evidence="3 4">
    <name type="scientific">Pontibacter aquaedesilientis</name>
    <dbReference type="NCBI Taxonomy" id="2766980"/>
    <lineage>
        <taxon>Bacteria</taxon>
        <taxon>Pseudomonadati</taxon>
        <taxon>Bacteroidota</taxon>
        <taxon>Cytophagia</taxon>
        <taxon>Cytophagales</taxon>
        <taxon>Hymenobacteraceae</taxon>
        <taxon>Pontibacter</taxon>
    </lineage>
</organism>
<dbReference type="Pfam" id="PF00582">
    <property type="entry name" value="Usp"/>
    <property type="match status" value="2"/>
</dbReference>
<proteinExistence type="inferred from homology"/>
<feature type="domain" description="UspA" evidence="2">
    <location>
        <begin position="3"/>
        <end position="157"/>
    </location>
</feature>
<dbReference type="InterPro" id="IPR006016">
    <property type="entry name" value="UspA"/>
</dbReference>
<evidence type="ECO:0000313" key="4">
    <source>
        <dbReference type="Proteomes" id="UP000625551"/>
    </source>
</evidence>
<sequence length="291" mass="32709">MFRILIPVDFSEGSHKACLYALQLAASVPDAKLLLLHCFQDYLVDDDLIPNSAAGMTPSEQITDRVLHRNELEAQQQLDELYKDLLHRSRAAGHTLHIERSFIHGLPEEEILEQIERFRPVVVVMSTKGESSIGRAVFGTVSTKVIEETSVPVLTVPNQYEGATVSKVLYATDFGKTDASDIEQLRKLLQHLQPMIYCVHISDDPEEDRERLLELQQKLQHGSPENNIRYALLEGSDVAESLQDFAQSEGVDLLALTTRERNTFDSLFSPSLAKKMVLHAPLPVLVFHSKL</sequence>
<dbReference type="RefSeq" id="WP_191184596.1">
    <property type="nucleotide sequence ID" value="NZ_JACXAJ010000008.1"/>
</dbReference>
<dbReference type="InterPro" id="IPR006015">
    <property type="entry name" value="Universal_stress_UspA"/>
</dbReference>
<dbReference type="Proteomes" id="UP000625551">
    <property type="component" value="Unassembled WGS sequence"/>
</dbReference>
<gene>
    <name evidence="3" type="ORF">H9Q13_14950</name>
</gene>
<evidence type="ECO:0000313" key="3">
    <source>
        <dbReference type="EMBL" id="MBD1398468.1"/>
    </source>
</evidence>
<dbReference type="CDD" id="cd00293">
    <property type="entry name" value="USP-like"/>
    <property type="match status" value="2"/>
</dbReference>
<protein>
    <submittedName>
        <fullName evidence="3">Universal stress protein</fullName>
    </submittedName>
</protein>
<accession>A0ABR7XJN6</accession>
<dbReference type="PANTHER" id="PTHR46268:SF6">
    <property type="entry name" value="UNIVERSAL STRESS PROTEIN UP12"/>
    <property type="match status" value="1"/>
</dbReference>
<comment type="caution">
    <text evidence="3">The sequence shown here is derived from an EMBL/GenBank/DDBJ whole genome shotgun (WGS) entry which is preliminary data.</text>
</comment>
<keyword evidence="4" id="KW-1185">Reference proteome</keyword>
<name>A0ABR7XJN6_9BACT</name>
<dbReference type="PANTHER" id="PTHR46268">
    <property type="entry name" value="STRESS RESPONSE PROTEIN NHAX"/>
    <property type="match status" value="1"/>
</dbReference>
<dbReference type="SUPFAM" id="SSF52402">
    <property type="entry name" value="Adenine nucleotide alpha hydrolases-like"/>
    <property type="match status" value="2"/>
</dbReference>
<feature type="domain" description="UspA" evidence="2">
    <location>
        <begin position="203"/>
        <end position="288"/>
    </location>
</feature>
<dbReference type="PRINTS" id="PR01438">
    <property type="entry name" value="UNVRSLSTRESS"/>
</dbReference>
<evidence type="ECO:0000259" key="2">
    <source>
        <dbReference type="Pfam" id="PF00582"/>
    </source>
</evidence>
<comment type="similarity">
    <text evidence="1">Belongs to the universal stress protein A family.</text>
</comment>
<dbReference type="EMBL" id="JACXAJ010000008">
    <property type="protein sequence ID" value="MBD1398468.1"/>
    <property type="molecule type" value="Genomic_DNA"/>
</dbReference>